<dbReference type="EMBL" id="BNDW01000099">
    <property type="protein sequence ID" value="GHI25923.1"/>
    <property type="molecule type" value="Genomic_DNA"/>
</dbReference>
<dbReference type="EMBL" id="BNDW01000041">
    <property type="protein sequence ID" value="GHI24187.1"/>
    <property type="molecule type" value="Genomic_DNA"/>
</dbReference>
<dbReference type="RefSeq" id="WP_190226248.1">
    <property type="nucleotide sequence ID" value="NZ_BNBS01000169.1"/>
</dbReference>
<keyword evidence="11" id="KW-1185">Reference proteome</keyword>
<evidence type="ECO:0000313" key="10">
    <source>
        <dbReference type="EMBL" id="GHI27120.1"/>
    </source>
</evidence>
<evidence type="ECO:0000313" key="11">
    <source>
        <dbReference type="Proteomes" id="UP001052739"/>
    </source>
</evidence>
<feature type="domain" description="HTH marR-type" evidence="2">
    <location>
        <begin position="11"/>
        <end position="64"/>
    </location>
</feature>
<proteinExistence type="predicted"/>
<dbReference type="InterPro" id="IPR000835">
    <property type="entry name" value="HTH_MarR-typ"/>
</dbReference>
<dbReference type="Proteomes" id="UP001052739">
    <property type="component" value="Unassembled WGS sequence"/>
</dbReference>
<sequence>MIVGQQAAGWGFLTNHARVLLVIARDPAVRIRDIAAACRITERAAQRIVGDLEEAGYLSRKRDGRRTHCTLRPEGRLRHPAEALLSVGALLELFSADEGEPVRARGGTGVDARKPTGILSAPLAGGGR</sequence>
<dbReference type="Pfam" id="PF12802">
    <property type="entry name" value="MarR_2"/>
    <property type="match status" value="1"/>
</dbReference>
<organism evidence="10 11">
    <name type="scientific">Streptomyces hydrogenans</name>
    <dbReference type="NCBI Taxonomy" id="1873719"/>
    <lineage>
        <taxon>Bacteria</taxon>
        <taxon>Bacillati</taxon>
        <taxon>Actinomycetota</taxon>
        <taxon>Actinomycetes</taxon>
        <taxon>Kitasatosporales</taxon>
        <taxon>Streptomycetaceae</taxon>
        <taxon>Streptomyces</taxon>
    </lineage>
</organism>
<name>A0ABQ3PQ10_9ACTN</name>
<dbReference type="EMBL" id="BNDW01000013">
    <property type="protein sequence ID" value="GHI20437.1"/>
    <property type="molecule type" value="Genomic_DNA"/>
</dbReference>
<dbReference type="EMBL" id="BNDW01000097">
    <property type="protein sequence ID" value="GHI25876.1"/>
    <property type="molecule type" value="Genomic_DNA"/>
</dbReference>
<dbReference type="EMBL" id="BNDW01000070">
    <property type="protein sequence ID" value="GHI25398.1"/>
    <property type="molecule type" value="Genomic_DNA"/>
</dbReference>
<dbReference type="EMBL" id="BNDW01000116">
    <property type="protein sequence ID" value="GHI27120.1"/>
    <property type="molecule type" value="Genomic_DNA"/>
</dbReference>
<evidence type="ECO:0000313" key="5">
    <source>
        <dbReference type="EMBL" id="GHI24187.1"/>
    </source>
</evidence>
<gene>
    <name evidence="3" type="ORF">Shyd_18080</name>
    <name evidence="4" type="ORF">Shyd_40890</name>
    <name evidence="5" type="ORF">Shyd_55580</name>
    <name evidence="6" type="ORF">Shyd_67690</name>
    <name evidence="7" type="ORF">Shyd_72360</name>
    <name evidence="8" type="ORF">Shyd_72470</name>
    <name evidence="9" type="ORF">Shyd_72940</name>
    <name evidence="10" type="ORF">Shyd_84910</name>
</gene>
<reference evidence="10" key="1">
    <citation type="submission" date="2024-05" db="EMBL/GenBank/DDBJ databases">
        <title>Whole genome shotgun sequence of Streptomyces hydrogenans NBRC 13475.</title>
        <authorList>
            <person name="Komaki H."/>
            <person name="Tamura T."/>
        </authorList>
    </citation>
    <scope>NUCLEOTIDE SEQUENCE</scope>
    <source>
        <strain evidence="10">NBRC 13475</strain>
    </source>
</reference>
<comment type="caution">
    <text evidence="10">The sequence shown here is derived from an EMBL/GenBank/DDBJ whole genome shotgun (WGS) entry which is preliminary data.</text>
</comment>
<evidence type="ECO:0000313" key="8">
    <source>
        <dbReference type="EMBL" id="GHI25876.1"/>
    </source>
</evidence>
<dbReference type="InterPro" id="IPR036388">
    <property type="entry name" value="WH-like_DNA-bd_sf"/>
</dbReference>
<evidence type="ECO:0000313" key="6">
    <source>
        <dbReference type="EMBL" id="GHI25398.1"/>
    </source>
</evidence>
<dbReference type="Gene3D" id="1.10.10.10">
    <property type="entry name" value="Winged helix-like DNA-binding domain superfamily/Winged helix DNA-binding domain"/>
    <property type="match status" value="1"/>
</dbReference>
<dbReference type="InterPro" id="IPR036390">
    <property type="entry name" value="WH_DNA-bd_sf"/>
</dbReference>
<evidence type="ECO:0000313" key="7">
    <source>
        <dbReference type="EMBL" id="GHI25865.1"/>
    </source>
</evidence>
<evidence type="ECO:0000313" key="3">
    <source>
        <dbReference type="EMBL" id="GHI20437.1"/>
    </source>
</evidence>
<evidence type="ECO:0000313" key="9">
    <source>
        <dbReference type="EMBL" id="GHI25923.1"/>
    </source>
</evidence>
<dbReference type="EMBL" id="BNDW01000096">
    <property type="protein sequence ID" value="GHI25865.1"/>
    <property type="molecule type" value="Genomic_DNA"/>
</dbReference>
<dbReference type="SUPFAM" id="SSF46785">
    <property type="entry name" value="Winged helix' DNA-binding domain"/>
    <property type="match status" value="1"/>
</dbReference>
<dbReference type="EMBL" id="BNDW01000022">
    <property type="protein sequence ID" value="GHI22718.1"/>
    <property type="molecule type" value="Genomic_DNA"/>
</dbReference>
<evidence type="ECO:0000259" key="2">
    <source>
        <dbReference type="Pfam" id="PF12802"/>
    </source>
</evidence>
<evidence type="ECO:0000256" key="1">
    <source>
        <dbReference type="SAM" id="MobiDB-lite"/>
    </source>
</evidence>
<evidence type="ECO:0000313" key="4">
    <source>
        <dbReference type="EMBL" id="GHI22718.1"/>
    </source>
</evidence>
<feature type="region of interest" description="Disordered" evidence="1">
    <location>
        <begin position="102"/>
        <end position="128"/>
    </location>
</feature>
<protein>
    <submittedName>
        <fullName evidence="10">Transcriptional regulator</fullName>
    </submittedName>
</protein>
<accession>A0ABQ3PQ10</accession>